<feature type="domain" description="UvrD-like helicase C-terminal" evidence="3">
    <location>
        <begin position="371"/>
        <end position="423"/>
    </location>
</feature>
<keyword evidence="1" id="KW-0547">Nucleotide-binding</keyword>
<evidence type="ECO:0000259" key="3">
    <source>
        <dbReference type="Pfam" id="PF13538"/>
    </source>
</evidence>
<sequence>MTNKNFELNTEQKKLVSEIQSLKKGGRLIVSGRAGSGKTSAIVRSVDGRKALFLAPTHPAKAILEKDLAGTGHRVMTLQSAIGWKKEYDKDTIETVNTYRSASKARQSSASCPFGDAEIVIVDESSMVGSFLFNAIEDYANEFGLPLVYSGDPFQLPPVNDEEVIHKQGYKTSVLTESIRFPKDSSIYTLGEELRNSIEHNPKSPTGCIFGSGDIEVVSAADWKADIISAYENGRDILAVTSDNRRQQGLRALVRGGEGDQLRSGDMVISKQTDELFWNGQTFQILKAEPGQKVLSEVAKCLGITGELIVDGFVLTFKDCISPAFVFADDGARAKLERRVKNLYDKGKLNYNQATYVLEWVSQINNFELAAFATVHKCQGRSVDTIYIDTASVLARPAWLSLEHHKRLLYTSITRAKKRVVLYRMEDLCECSTEPPQALAA</sequence>
<evidence type="ECO:0000256" key="2">
    <source>
        <dbReference type="ARBA" id="ARBA00022840"/>
    </source>
</evidence>
<dbReference type="PANTHER" id="PTHR43788:SF6">
    <property type="entry name" value="DNA HELICASE B"/>
    <property type="match status" value="1"/>
</dbReference>
<dbReference type="GO" id="GO:0003678">
    <property type="term" value="F:DNA helicase activity"/>
    <property type="evidence" value="ECO:0007669"/>
    <property type="project" value="UniProtKB-ARBA"/>
</dbReference>
<accession>A0AAE3B7L6</accession>
<dbReference type="InterPro" id="IPR027417">
    <property type="entry name" value="P-loop_NTPase"/>
</dbReference>
<evidence type="ECO:0000313" key="4">
    <source>
        <dbReference type="EMBL" id="MBM1715199.1"/>
    </source>
</evidence>
<evidence type="ECO:0000256" key="1">
    <source>
        <dbReference type="ARBA" id="ARBA00022741"/>
    </source>
</evidence>
<dbReference type="CDD" id="cd18809">
    <property type="entry name" value="SF1_C_RecD"/>
    <property type="match status" value="1"/>
</dbReference>
<evidence type="ECO:0000313" key="5">
    <source>
        <dbReference type="Proteomes" id="UP000732193"/>
    </source>
</evidence>
<dbReference type="AlphaFoldDB" id="A0AAE3B7L6"/>
<dbReference type="PANTHER" id="PTHR43788">
    <property type="entry name" value="DNA2/NAM7 HELICASE FAMILY MEMBER"/>
    <property type="match status" value="1"/>
</dbReference>
<reference evidence="4 5" key="1">
    <citation type="submission" date="2021-01" db="EMBL/GenBank/DDBJ databases">
        <title>Diatom-associated Roseobacters Show Island Model of Population Structure.</title>
        <authorList>
            <person name="Qu L."/>
            <person name="Feng X."/>
            <person name="Chen Y."/>
            <person name="Li L."/>
            <person name="Wang X."/>
            <person name="Hu Z."/>
            <person name="Wang H."/>
            <person name="Luo H."/>
        </authorList>
    </citation>
    <scope>NUCLEOTIDE SEQUENCE [LARGE SCALE GENOMIC DNA]</scope>
    <source>
        <strain evidence="4 5">TR60-84</strain>
    </source>
</reference>
<gene>
    <name evidence="4" type="ORF">JQV55_16645</name>
</gene>
<dbReference type="RefSeq" id="WP_203243058.1">
    <property type="nucleotide sequence ID" value="NZ_JAFBRH010000004.1"/>
</dbReference>
<dbReference type="InterPro" id="IPR050534">
    <property type="entry name" value="Coronavir_polyprotein_1ab"/>
</dbReference>
<comment type="caution">
    <text evidence="4">The sequence shown here is derived from an EMBL/GenBank/DDBJ whole genome shotgun (WGS) entry which is preliminary data.</text>
</comment>
<organism evidence="4 5">
    <name type="scientific">Sulfitobacter geojensis</name>
    <dbReference type="NCBI Taxonomy" id="1342299"/>
    <lineage>
        <taxon>Bacteria</taxon>
        <taxon>Pseudomonadati</taxon>
        <taxon>Pseudomonadota</taxon>
        <taxon>Alphaproteobacteria</taxon>
        <taxon>Rhodobacterales</taxon>
        <taxon>Roseobacteraceae</taxon>
        <taxon>Sulfitobacter</taxon>
    </lineage>
</organism>
<keyword evidence="5" id="KW-1185">Reference proteome</keyword>
<protein>
    <submittedName>
        <fullName evidence="4">AAA family ATPase</fullName>
    </submittedName>
</protein>
<dbReference type="Gene3D" id="3.40.50.300">
    <property type="entry name" value="P-loop containing nucleotide triphosphate hydrolases"/>
    <property type="match status" value="2"/>
</dbReference>
<dbReference type="Pfam" id="PF13538">
    <property type="entry name" value="UvrD_C_2"/>
    <property type="match status" value="1"/>
</dbReference>
<keyword evidence="2" id="KW-0067">ATP-binding</keyword>
<dbReference type="SUPFAM" id="SSF52540">
    <property type="entry name" value="P-loop containing nucleoside triphosphate hydrolases"/>
    <property type="match status" value="1"/>
</dbReference>
<dbReference type="EMBL" id="JAFBRM010000004">
    <property type="protein sequence ID" value="MBM1715199.1"/>
    <property type="molecule type" value="Genomic_DNA"/>
</dbReference>
<name>A0AAE3B7L6_9RHOB</name>
<dbReference type="InterPro" id="IPR027785">
    <property type="entry name" value="UvrD-like_helicase_C"/>
</dbReference>
<dbReference type="Proteomes" id="UP000732193">
    <property type="component" value="Unassembled WGS sequence"/>
</dbReference>
<proteinExistence type="predicted"/>
<dbReference type="Pfam" id="PF13604">
    <property type="entry name" value="AAA_30"/>
    <property type="match status" value="1"/>
</dbReference>
<dbReference type="GO" id="GO:0005524">
    <property type="term" value="F:ATP binding"/>
    <property type="evidence" value="ECO:0007669"/>
    <property type="project" value="UniProtKB-KW"/>
</dbReference>